<evidence type="ECO:0008006" key="3">
    <source>
        <dbReference type="Google" id="ProtNLM"/>
    </source>
</evidence>
<accession>A0A1F5R8X9</accession>
<organism evidence="1 2">
    <name type="scientific">Candidatus Edwardsbacteria bacterium GWF2_54_11</name>
    <dbReference type="NCBI Taxonomy" id="1817851"/>
    <lineage>
        <taxon>Bacteria</taxon>
        <taxon>Candidatus Edwardsiibacteriota</taxon>
    </lineage>
</organism>
<reference evidence="1 2" key="1">
    <citation type="journal article" date="2016" name="Nat. Commun.">
        <title>Thousands of microbial genomes shed light on interconnected biogeochemical processes in an aquifer system.</title>
        <authorList>
            <person name="Anantharaman K."/>
            <person name="Brown C.T."/>
            <person name="Hug L.A."/>
            <person name="Sharon I."/>
            <person name="Castelle C.J."/>
            <person name="Probst A.J."/>
            <person name="Thomas B.C."/>
            <person name="Singh A."/>
            <person name="Wilkins M.J."/>
            <person name="Karaoz U."/>
            <person name="Brodie E.L."/>
            <person name="Williams K.H."/>
            <person name="Hubbard S.S."/>
            <person name="Banfield J.F."/>
        </authorList>
    </citation>
    <scope>NUCLEOTIDE SEQUENCE [LARGE SCALE GENOMIC DNA]</scope>
</reference>
<dbReference type="Proteomes" id="UP000177230">
    <property type="component" value="Unassembled WGS sequence"/>
</dbReference>
<proteinExistence type="predicted"/>
<evidence type="ECO:0000313" key="1">
    <source>
        <dbReference type="EMBL" id="OGF10501.1"/>
    </source>
</evidence>
<sequence length="237" mass="26779">MSENTKISWSEASWNPISGCSHASDGCGRCYAERITHRLQRSPKTEKYRAGFDVVVTHPSTLGEPARLRRPTRIFVCSMADLFHRDVPEVFIQQIFAVMNSLPQHQFQVLTKRSERMAEMAPRLTWTPNIWAGVTVESPEYLHRLDDLRQVPAAIRWISAEPLLSALPDLDLKGIHWVVAGGESGKIFRPMDPDWARGIRDQCARAGVAYFFKQYGGNKHGKGGDILDGVQHHEYPA</sequence>
<protein>
    <recommendedName>
        <fullName evidence="3">Phage Gp37/Gp68 family protein</fullName>
    </recommendedName>
</protein>
<dbReference type="EMBL" id="MFFM01000038">
    <property type="protein sequence ID" value="OGF10501.1"/>
    <property type="molecule type" value="Genomic_DNA"/>
</dbReference>
<comment type="caution">
    <text evidence="1">The sequence shown here is derived from an EMBL/GenBank/DDBJ whole genome shotgun (WGS) entry which is preliminary data.</text>
</comment>
<evidence type="ECO:0000313" key="2">
    <source>
        <dbReference type="Proteomes" id="UP000177230"/>
    </source>
</evidence>
<dbReference type="AlphaFoldDB" id="A0A1F5R8X9"/>
<name>A0A1F5R8X9_9BACT</name>
<dbReference type="Pfam" id="PF07505">
    <property type="entry name" value="DUF5131"/>
    <property type="match status" value="1"/>
</dbReference>
<dbReference type="InterPro" id="IPR011101">
    <property type="entry name" value="DUF5131"/>
</dbReference>
<gene>
    <name evidence="1" type="ORF">A2024_09130</name>
</gene>